<dbReference type="KEGG" id="ssub:CP968_15005"/>
<dbReference type="Proteomes" id="UP000326831">
    <property type="component" value="Chromosome"/>
</dbReference>
<name>A0A5P2UMA1_9ACTN</name>
<evidence type="ECO:0000313" key="3">
    <source>
        <dbReference type="Proteomes" id="UP000326831"/>
    </source>
</evidence>
<dbReference type="EMBL" id="CP023701">
    <property type="protein sequence ID" value="QEU79455.1"/>
    <property type="molecule type" value="Genomic_DNA"/>
</dbReference>
<feature type="compositionally biased region" description="Low complexity" evidence="1">
    <location>
        <begin position="57"/>
        <end position="81"/>
    </location>
</feature>
<dbReference type="OrthoDB" id="5189092at2"/>
<dbReference type="AlphaFoldDB" id="A0A5P2UMA1"/>
<organism evidence="2 3">
    <name type="scientific">Streptomyces subrutilus</name>
    <dbReference type="NCBI Taxonomy" id="36818"/>
    <lineage>
        <taxon>Bacteria</taxon>
        <taxon>Bacillati</taxon>
        <taxon>Actinomycetota</taxon>
        <taxon>Actinomycetes</taxon>
        <taxon>Kitasatosporales</taxon>
        <taxon>Streptomycetaceae</taxon>
        <taxon>Streptomyces</taxon>
    </lineage>
</organism>
<dbReference type="RefSeq" id="WP_150518479.1">
    <property type="nucleotide sequence ID" value="NZ_BMVX01000020.1"/>
</dbReference>
<sequence length="269" mass="26364">MGSLRNPVGPLPSSIYWRRRAVLASVAALLAILAVWAVSSSGGGSSTNGKGRGGPGTITITPGPSGTGPAITQAPGGRAESGSGGTTGSDGGGSTGSGKNGEPGGGAGTAGAGGAGMGGAGGGGGAGQVPADSTLPACAAATLQWEVKSVKNEYESGEKPRLELIARNVSAAACKVDLGPKQAILTILQATDSKAVWSSADCPPGAGNVFFRVPAQGETKRSLEWDRRFSAADQCQTPPAGSATPGTYVVEVKSPGMPVTNTSFVLKQD</sequence>
<gene>
    <name evidence="2" type="ORF">CP968_15005</name>
</gene>
<evidence type="ECO:0000256" key="1">
    <source>
        <dbReference type="SAM" id="MobiDB-lite"/>
    </source>
</evidence>
<protein>
    <recommendedName>
        <fullName evidence="4">DUF4232 domain-containing protein</fullName>
    </recommendedName>
</protein>
<feature type="compositionally biased region" description="Gly residues" evidence="1">
    <location>
        <begin position="82"/>
        <end position="112"/>
    </location>
</feature>
<keyword evidence="3" id="KW-1185">Reference proteome</keyword>
<evidence type="ECO:0000313" key="2">
    <source>
        <dbReference type="EMBL" id="QEU79455.1"/>
    </source>
</evidence>
<evidence type="ECO:0008006" key="4">
    <source>
        <dbReference type="Google" id="ProtNLM"/>
    </source>
</evidence>
<feature type="compositionally biased region" description="Gly residues" evidence="1">
    <location>
        <begin position="41"/>
        <end position="56"/>
    </location>
</feature>
<accession>A0A5P2UMA1</accession>
<reference evidence="2 3" key="1">
    <citation type="submission" date="2017-09" db="EMBL/GenBank/DDBJ databases">
        <authorList>
            <person name="Lee N."/>
            <person name="Cho B.-K."/>
        </authorList>
    </citation>
    <scope>NUCLEOTIDE SEQUENCE [LARGE SCALE GENOMIC DNA]</scope>
    <source>
        <strain evidence="2 3">ATCC 27467</strain>
    </source>
</reference>
<feature type="region of interest" description="Disordered" evidence="1">
    <location>
        <begin position="40"/>
        <end position="112"/>
    </location>
</feature>
<proteinExistence type="predicted"/>